<name>A0A9D2SVG4_9FIRM</name>
<dbReference type="CDD" id="cd07208">
    <property type="entry name" value="Pat_hypo_Ecoli_yjju_like"/>
    <property type="match status" value="1"/>
</dbReference>
<comment type="caution">
    <text evidence="6">The sequence shown here is derived from an EMBL/GenBank/DDBJ whole genome shotgun (WGS) entry which is preliminary data.</text>
</comment>
<dbReference type="SUPFAM" id="SSF52151">
    <property type="entry name" value="FabD/lysophospholipase-like"/>
    <property type="match status" value="1"/>
</dbReference>
<dbReference type="InterPro" id="IPR016035">
    <property type="entry name" value="Acyl_Trfase/lysoPLipase"/>
</dbReference>
<dbReference type="Pfam" id="PF19890">
    <property type="entry name" value="DUF6363"/>
    <property type="match status" value="1"/>
</dbReference>
<dbReference type="PANTHER" id="PTHR14226:SF25">
    <property type="entry name" value="PHOSPHOESTERASE"/>
    <property type="match status" value="1"/>
</dbReference>
<organism evidence="6 7">
    <name type="scientific">Candidatus Merdibacter merdavium</name>
    <dbReference type="NCBI Taxonomy" id="2838692"/>
    <lineage>
        <taxon>Bacteria</taxon>
        <taxon>Bacillati</taxon>
        <taxon>Bacillota</taxon>
        <taxon>Erysipelotrichia</taxon>
        <taxon>Erysipelotrichales</taxon>
        <taxon>Erysipelotrichaceae</taxon>
        <taxon>Merdibacter</taxon>
    </lineage>
</organism>
<protein>
    <submittedName>
        <fullName evidence="6">Patatin family protein</fullName>
    </submittedName>
</protein>
<sequence>MKNGLILEGGGMRGAYTCGVLDAFLDYDIETDGVIGVSAGICHGCSYVSKQRERAFRVMSDYLNDRRYMSMQSLLRTGDLFNAQFVYHTIPEKLNRYDFDTFNRSHTRLYAVCSNLDSGEAEYIRLIHMEQDVEYVRASASLPLLSRIVELDGKKLLDGGVSDSIPIRKFQSMGYEKNIVVLTQHEGYRKKKSASIPLIRARYHAYPHFVAKMEDRHLRYNETLDYLKEQEQQGKVLIIRPKQPVNISRLEKNVSKLQALYDEGYEDTAKMISEIRAFLAQ</sequence>
<feature type="active site" description="Proton acceptor" evidence="4">
    <location>
        <position position="158"/>
    </location>
</feature>
<dbReference type="Gene3D" id="3.40.1090.10">
    <property type="entry name" value="Cytosolic phospholipase A2 catalytic domain"/>
    <property type="match status" value="2"/>
</dbReference>
<dbReference type="InterPro" id="IPR050301">
    <property type="entry name" value="NTE"/>
</dbReference>
<dbReference type="InterPro" id="IPR002641">
    <property type="entry name" value="PNPLA_dom"/>
</dbReference>
<dbReference type="Pfam" id="PF01734">
    <property type="entry name" value="Patatin"/>
    <property type="match status" value="1"/>
</dbReference>
<dbReference type="GO" id="GO:0016787">
    <property type="term" value="F:hydrolase activity"/>
    <property type="evidence" value="ECO:0007669"/>
    <property type="project" value="UniProtKB-UniRule"/>
</dbReference>
<reference evidence="6" key="1">
    <citation type="journal article" date="2021" name="PeerJ">
        <title>Extensive microbial diversity within the chicken gut microbiome revealed by metagenomics and culture.</title>
        <authorList>
            <person name="Gilroy R."/>
            <person name="Ravi A."/>
            <person name="Getino M."/>
            <person name="Pursley I."/>
            <person name="Horton D.L."/>
            <person name="Alikhan N.F."/>
            <person name="Baker D."/>
            <person name="Gharbi K."/>
            <person name="Hall N."/>
            <person name="Watson M."/>
            <person name="Adriaenssens E.M."/>
            <person name="Foster-Nyarko E."/>
            <person name="Jarju S."/>
            <person name="Secka A."/>
            <person name="Antonio M."/>
            <person name="Oren A."/>
            <person name="Chaudhuri R.R."/>
            <person name="La Ragione R."/>
            <person name="Hildebrand F."/>
            <person name="Pallen M.J."/>
        </authorList>
    </citation>
    <scope>NUCLEOTIDE SEQUENCE</scope>
    <source>
        <strain evidence="6">CHK187-11901</strain>
    </source>
</reference>
<reference evidence="6" key="2">
    <citation type="submission" date="2021-04" db="EMBL/GenBank/DDBJ databases">
        <authorList>
            <person name="Gilroy R."/>
        </authorList>
    </citation>
    <scope>NUCLEOTIDE SEQUENCE</scope>
    <source>
        <strain evidence="6">CHK187-11901</strain>
    </source>
</reference>
<evidence type="ECO:0000313" key="6">
    <source>
        <dbReference type="EMBL" id="HJC35864.1"/>
    </source>
</evidence>
<keyword evidence="1 4" id="KW-0378">Hydrolase</keyword>
<dbReference type="InterPro" id="IPR037483">
    <property type="entry name" value="YjjU-like"/>
</dbReference>
<evidence type="ECO:0000256" key="1">
    <source>
        <dbReference type="ARBA" id="ARBA00022801"/>
    </source>
</evidence>
<dbReference type="PROSITE" id="PS51635">
    <property type="entry name" value="PNPLA"/>
    <property type="match status" value="1"/>
</dbReference>
<dbReference type="EMBL" id="DWWM01000009">
    <property type="protein sequence ID" value="HJC35864.1"/>
    <property type="molecule type" value="Genomic_DNA"/>
</dbReference>
<dbReference type="PANTHER" id="PTHR14226">
    <property type="entry name" value="NEUROPATHY TARGET ESTERASE/SWISS CHEESE D.MELANOGASTER"/>
    <property type="match status" value="1"/>
</dbReference>
<feature type="active site" description="Nucleophile" evidence="4">
    <location>
        <position position="38"/>
    </location>
</feature>
<dbReference type="AlphaFoldDB" id="A0A9D2SVG4"/>
<dbReference type="Proteomes" id="UP000823896">
    <property type="component" value="Unassembled WGS sequence"/>
</dbReference>
<evidence type="ECO:0000256" key="2">
    <source>
        <dbReference type="ARBA" id="ARBA00022963"/>
    </source>
</evidence>
<evidence type="ECO:0000313" key="7">
    <source>
        <dbReference type="Proteomes" id="UP000823896"/>
    </source>
</evidence>
<evidence type="ECO:0000256" key="3">
    <source>
        <dbReference type="ARBA" id="ARBA00023098"/>
    </source>
</evidence>
<feature type="domain" description="PNPLA" evidence="5">
    <location>
        <begin position="5"/>
        <end position="171"/>
    </location>
</feature>
<dbReference type="GO" id="GO:0016042">
    <property type="term" value="P:lipid catabolic process"/>
    <property type="evidence" value="ECO:0007669"/>
    <property type="project" value="UniProtKB-UniRule"/>
</dbReference>
<keyword evidence="2 4" id="KW-0442">Lipid degradation</keyword>
<proteinExistence type="predicted"/>
<dbReference type="InterPro" id="IPR045943">
    <property type="entry name" value="DUF6363"/>
</dbReference>
<evidence type="ECO:0000259" key="5">
    <source>
        <dbReference type="PROSITE" id="PS51635"/>
    </source>
</evidence>
<gene>
    <name evidence="6" type="ORF">H9702_01885</name>
</gene>
<feature type="short sequence motif" description="GXGXXG" evidence="4">
    <location>
        <begin position="9"/>
        <end position="14"/>
    </location>
</feature>
<feature type="short sequence motif" description="GXSXG" evidence="4">
    <location>
        <begin position="36"/>
        <end position="40"/>
    </location>
</feature>
<feature type="short sequence motif" description="DGA/G" evidence="4">
    <location>
        <begin position="158"/>
        <end position="160"/>
    </location>
</feature>
<keyword evidence="3 4" id="KW-0443">Lipid metabolism</keyword>
<accession>A0A9D2SVG4</accession>
<evidence type="ECO:0000256" key="4">
    <source>
        <dbReference type="PROSITE-ProRule" id="PRU01161"/>
    </source>
</evidence>